<comment type="function">
    <text evidence="6">Catalyzes the reduction of dTDP-6-deoxy-L-lyxo-4-hexulose to yield dTDP-L-rhamnose.</text>
</comment>
<dbReference type="EMBL" id="CP054492">
    <property type="protein sequence ID" value="QOY52693.1"/>
    <property type="molecule type" value="Genomic_DNA"/>
</dbReference>
<reference evidence="8 9" key="1">
    <citation type="submission" date="2020-05" db="EMBL/GenBank/DDBJ databases">
        <title>Sulfurimonas marisnigri, sp. nov., and Sulfurimonas baltica, sp. nov., manganese oxide reducing chemolithoautotrophs of the class Epsilonproteobacteria isolated from the pelagic redoxclines of the Black and Baltic Seas and emended description of the genus Sulfurimonas.</title>
        <authorList>
            <person name="Henkel J.V."/>
            <person name="Laudan C."/>
            <person name="Werner J."/>
            <person name="Neu T."/>
            <person name="Plewe S."/>
            <person name="Sproer C."/>
            <person name="Bunk B."/>
            <person name="Schulz-Vogt H.N."/>
        </authorList>
    </citation>
    <scope>NUCLEOTIDE SEQUENCE [LARGE SCALE GENOMIC DNA]</scope>
    <source>
        <strain evidence="8 9">GD2</strain>
    </source>
</reference>
<dbReference type="EC" id="1.1.1.133" evidence="3 6"/>
<dbReference type="UniPathway" id="UPA00124"/>
<dbReference type="InterPro" id="IPR036291">
    <property type="entry name" value="NAD(P)-bd_dom_sf"/>
</dbReference>
<keyword evidence="6" id="KW-0521">NADP</keyword>
<dbReference type="Pfam" id="PF04321">
    <property type="entry name" value="RmlD_sub_bind"/>
    <property type="match status" value="1"/>
</dbReference>
<dbReference type="Proteomes" id="UP000593994">
    <property type="component" value="Chromosome"/>
</dbReference>
<dbReference type="CDD" id="cd05254">
    <property type="entry name" value="dTDP_HR_like_SDR_e"/>
    <property type="match status" value="1"/>
</dbReference>
<sequence>MKKKVLILGSTGMLGHQVVNYFLQFEEYDVVDIAFRNKFREETIVLDVTNQNMLSKIIVDINSDFIINCIGVLIGGSNESISNAIYINSFLPHKLKDIAKTIEAKLIHISTDCVFSGKKGGYIEKDERDGQDTYAKTKALGEVIDNTNATLRTSIIGPELKTNGEGLFHWFMNQSGSINGFNKAIWSGVTTLELARVVKWAVENDITGLYHVTNNKSINKNELLNLFKKYTKKDIDIIAVDGKKVDKSFIDTRKEIDYAIPSYDEMVKDMVNLINNNKLYSQYVAG</sequence>
<dbReference type="SUPFAM" id="SSF51735">
    <property type="entry name" value="NAD(P)-binding Rossmann-fold domains"/>
    <property type="match status" value="1"/>
</dbReference>
<dbReference type="GO" id="GO:0019305">
    <property type="term" value="P:dTDP-rhamnose biosynthetic process"/>
    <property type="evidence" value="ECO:0007669"/>
    <property type="project" value="UniProtKB-UniPathway"/>
</dbReference>
<dbReference type="GO" id="GO:0008831">
    <property type="term" value="F:dTDP-4-dehydrorhamnose reductase activity"/>
    <property type="evidence" value="ECO:0007669"/>
    <property type="project" value="UniProtKB-EC"/>
</dbReference>
<keyword evidence="9" id="KW-1185">Reference proteome</keyword>
<dbReference type="AlphaFoldDB" id="A0A7S7RNQ9"/>
<dbReference type="GO" id="GO:0005829">
    <property type="term" value="C:cytosol"/>
    <property type="evidence" value="ECO:0007669"/>
    <property type="project" value="TreeGrafter"/>
</dbReference>
<evidence type="ECO:0000259" key="7">
    <source>
        <dbReference type="Pfam" id="PF04321"/>
    </source>
</evidence>
<organism evidence="8 9">
    <name type="scientific">Candidatus Sulfurimonas baltica</name>
    <dbReference type="NCBI Taxonomy" id="2740404"/>
    <lineage>
        <taxon>Bacteria</taxon>
        <taxon>Pseudomonadati</taxon>
        <taxon>Campylobacterota</taxon>
        <taxon>Epsilonproteobacteria</taxon>
        <taxon>Campylobacterales</taxon>
        <taxon>Sulfurimonadaceae</taxon>
        <taxon>Sulfurimonas</taxon>
    </lineage>
</organism>
<protein>
    <recommendedName>
        <fullName evidence="4 6">dTDP-4-dehydrorhamnose reductase</fullName>
        <ecNumber evidence="3 6">1.1.1.133</ecNumber>
    </recommendedName>
</protein>
<gene>
    <name evidence="8" type="ORF">HUE88_03100</name>
</gene>
<evidence type="ECO:0000256" key="6">
    <source>
        <dbReference type="RuleBase" id="RU364082"/>
    </source>
</evidence>
<dbReference type="PANTHER" id="PTHR10491:SF4">
    <property type="entry name" value="METHIONINE ADENOSYLTRANSFERASE 2 SUBUNIT BETA"/>
    <property type="match status" value="1"/>
</dbReference>
<accession>A0A7S7RNQ9</accession>
<evidence type="ECO:0000256" key="1">
    <source>
        <dbReference type="ARBA" id="ARBA00004781"/>
    </source>
</evidence>
<comment type="pathway">
    <text evidence="1 6">Carbohydrate biosynthesis; dTDP-L-rhamnose biosynthesis.</text>
</comment>
<evidence type="ECO:0000313" key="9">
    <source>
        <dbReference type="Proteomes" id="UP000593994"/>
    </source>
</evidence>
<dbReference type="InterPro" id="IPR029903">
    <property type="entry name" value="RmlD-like-bd"/>
</dbReference>
<evidence type="ECO:0000256" key="4">
    <source>
        <dbReference type="ARBA" id="ARBA00017099"/>
    </source>
</evidence>
<comment type="catalytic activity">
    <reaction evidence="5">
        <text>dTDP-beta-L-rhamnose + NADP(+) = dTDP-4-dehydro-beta-L-rhamnose + NADPH + H(+)</text>
        <dbReference type="Rhea" id="RHEA:21796"/>
        <dbReference type="ChEBI" id="CHEBI:15378"/>
        <dbReference type="ChEBI" id="CHEBI:57510"/>
        <dbReference type="ChEBI" id="CHEBI:57783"/>
        <dbReference type="ChEBI" id="CHEBI:58349"/>
        <dbReference type="ChEBI" id="CHEBI:62830"/>
        <dbReference type="EC" id="1.1.1.133"/>
    </reaction>
</comment>
<dbReference type="RefSeq" id="WP_194370965.1">
    <property type="nucleotide sequence ID" value="NZ_CP054492.1"/>
</dbReference>
<feature type="domain" description="RmlD-like substrate binding" evidence="7">
    <location>
        <begin position="4"/>
        <end position="229"/>
    </location>
</feature>
<keyword evidence="6" id="KW-0560">Oxidoreductase</keyword>
<evidence type="ECO:0000256" key="3">
    <source>
        <dbReference type="ARBA" id="ARBA00012929"/>
    </source>
</evidence>
<dbReference type="Gene3D" id="3.40.50.720">
    <property type="entry name" value="NAD(P)-binding Rossmann-like Domain"/>
    <property type="match status" value="1"/>
</dbReference>
<comment type="similarity">
    <text evidence="2 6">Belongs to the dTDP-4-dehydrorhamnose reductase family.</text>
</comment>
<dbReference type="KEGG" id="sbal:HUE88_03100"/>
<evidence type="ECO:0000313" key="8">
    <source>
        <dbReference type="EMBL" id="QOY52693.1"/>
    </source>
</evidence>
<evidence type="ECO:0000256" key="5">
    <source>
        <dbReference type="ARBA" id="ARBA00048200"/>
    </source>
</evidence>
<evidence type="ECO:0000256" key="2">
    <source>
        <dbReference type="ARBA" id="ARBA00010944"/>
    </source>
</evidence>
<dbReference type="PANTHER" id="PTHR10491">
    <property type="entry name" value="DTDP-4-DEHYDRORHAMNOSE REDUCTASE"/>
    <property type="match status" value="1"/>
</dbReference>
<dbReference type="InterPro" id="IPR005913">
    <property type="entry name" value="dTDP_dehydrorham_reduct"/>
</dbReference>
<proteinExistence type="inferred from homology"/>
<name>A0A7S7RNQ9_9BACT</name>